<keyword evidence="9" id="KW-1185">Reference proteome</keyword>
<keyword evidence="2" id="KW-0813">Transport</keyword>
<sequence>MRVHVDLDLCQGHAMCELESPDVFEVPPKGRVRVLADPTEDQRDEVLAAVRSCPTRALRLEA</sequence>
<accession>A0A7W3LJN4</accession>
<dbReference type="Proteomes" id="UP000572680">
    <property type="component" value="Unassembled WGS sequence"/>
</dbReference>
<keyword evidence="4" id="KW-0249">Electron transport</keyword>
<protein>
    <submittedName>
        <fullName evidence="8">Ferredoxin</fullName>
    </submittedName>
</protein>
<dbReference type="GO" id="GO:0046872">
    <property type="term" value="F:metal ion binding"/>
    <property type="evidence" value="ECO:0007669"/>
    <property type="project" value="UniProtKB-KW"/>
</dbReference>
<dbReference type="AlphaFoldDB" id="A0A7W3LJN4"/>
<keyword evidence="7" id="KW-0003">3Fe-4S</keyword>
<dbReference type="PANTHER" id="PTHR36923:SF3">
    <property type="entry name" value="FERREDOXIN"/>
    <property type="match status" value="1"/>
</dbReference>
<dbReference type="GO" id="GO:0051538">
    <property type="term" value="F:3 iron, 4 sulfur cluster binding"/>
    <property type="evidence" value="ECO:0007669"/>
    <property type="project" value="UniProtKB-KW"/>
</dbReference>
<keyword evidence="5" id="KW-0408">Iron</keyword>
<evidence type="ECO:0000256" key="1">
    <source>
        <dbReference type="ARBA" id="ARBA00001927"/>
    </source>
</evidence>
<dbReference type="EMBL" id="JACJIA010000001">
    <property type="protein sequence ID" value="MBA8949313.1"/>
    <property type="molecule type" value="Genomic_DNA"/>
</dbReference>
<comment type="caution">
    <text evidence="8">The sequence shown here is derived from an EMBL/GenBank/DDBJ whole genome shotgun (WGS) entry which is preliminary data.</text>
</comment>
<reference evidence="8 9" key="1">
    <citation type="submission" date="2020-08" db="EMBL/GenBank/DDBJ databases">
        <title>Genomic Encyclopedia of Type Strains, Phase IV (KMG-IV): sequencing the most valuable type-strain genomes for metagenomic binning, comparative biology and taxonomic classification.</title>
        <authorList>
            <person name="Goeker M."/>
        </authorList>
    </citation>
    <scope>NUCLEOTIDE SEQUENCE [LARGE SCALE GENOMIC DNA]</scope>
    <source>
        <strain evidence="8 9">DSM 44197</strain>
    </source>
</reference>
<organism evidence="8 9">
    <name type="scientific">Actinomadura namibiensis</name>
    <dbReference type="NCBI Taxonomy" id="182080"/>
    <lineage>
        <taxon>Bacteria</taxon>
        <taxon>Bacillati</taxon>
        <taxon>Actinomycetota</taxon>
        <taxon>Actinomycetes</taxon>
        <taxon>Streptosporangiales</taxon>
        <taxon>Thermomonosporaceae</taxon>
        <taxon>Actinomadura</taxon>
    </lineage>
</organism>
<dbReference type="SUPFAM" id="SSF54862">
    <property type="entry name" value="4Fe-4S ferredoxins"/>
    <property type="match status" value="1"/>
</dbReference>
<dbReference type="RefSeq" id="WP_182841771.1">
    <property type="nucleotide sequence ID" value="NZ_BAAALP010000003.1"/>
</dbReference>
<dbReference type="Pfam" id="PF13370">
    <property type="entry name" value="Fer4_13"/>
    <property type="match status" value="1"/>
</dbReference>
<proteinExistence type="predicted"/>
<comment type="cofactor">
    <cofactor evidence="1">
        <name>[3Fe-4S] cluster</name>
        <dbReference type="ChEBI" id="CHEBI:21137"/>
    </cofactor>
</comment>
<name>A0A7W3LJN4_ACTNM</name>
<evidence type="ECO:0000256" key="7">
    <source>
        <dbReference type="ARBA" id="ARBA00023291"/>
    </source>
</evidence>
<keyword evidence="3" id="KW-0479">Metal-binding</keyword>
<evidence type="ECO:0000256" key="5">
    <source>
        <dbReference type="ARBA" id="ARBA00023004"/>
    </source>
</evidence>
<evidence type="ECO:0000313" key="8">
    <source>
        <dbReference type="EMBL" id="MBA8949313.1"/>
    </source>
</evidence>
<gene>
    <name evidence="8" type="ORF">HNR61_000911</name>
</gene>
<dbReference type="InterPro" id="IPR051269">
    <property type="entry name" value="Fe-S_cluster_ET"/>
</dbReference>
<keyword evidence="6" id="KW-0411">Iron-sulfur</keyword>
<evidence type="ECO:0000256" key="2">
    <source>
        <dbReference type="ARBA" id="ARBA00022448"/>
    </source>
</evidence>
<evidence type="ECO:0000256" key="3">
    <source>
        <dbReference type="ARBA" id="ARBA00022723"/>
    </source>
</evidence>
<dbReference type="Gene3D" id="3.30.70.20">
    <property type="match status" value="1"/>
</dbReference>
<evidence type="ECO:0000313" key="9">
    <source>
        <dbReference type="Proteomes" id="UP000572680"/>
    </source>
</evidence>
<dbReference type="PANTHER" id="PTHR36923">
    <property type="entry name" value="FERREDOXIN"/>
    <property type="match status" value="1"/>
</dbReference>
<evidence type="ECO:0000256" key="6">
    <source>
        <dbReference type="ARBA" id="ARBA00023014"/>
    </source>
</evidence>
<evidence type="ECO:0000256" key="4">
    <source>
        <dbReference type="ARBA" id="ARBA00022982"/>
    </source>
</evidence>